<name>W9Y0C5_9EURO</name>
<accession>W9Y0C5</accession>
<dbReference type="GeneID" id="19161570"/>
<dbReference type="HOGENOM" id="CLU_080757_0_0_1"/>
<comment type="caution">
    <text evidence="1">The sequence shown here is derived from an EMBL/GenBank/DDBJ whole genome shotgun (WGS) entry which is preliminary data.</text>
</comment>
<dbReference type="Proteomes" id="UP000019484">
    <property type="component" value="Unassembled WGS sequence"/>
</dbReference>
<evidence type="ECO:0000313" key="2">
    <source>
        <dbReference type="Proteomes" id="UP000019484"/>
    </source>
</evidence>
<organism evidence="1 2">
    <name type="scientific">Capronia coronata CBS 617.96</name>
    <dbReference type="NCBI Taxonomy" id="1182541"/>
    <lineage>
        <taxon>Eukaryota</taxon>
        <taxon>Fungi</taxon>
        <taxon>Dikarya</taxon>
        <taxon>Ascomycota</taxon>
        <taxon>Pezizomycotina</taxon>
        <taxon>Eurotiomycetes</taxon>
        <taxon>Chaetothyriomycetidae</taxon>
        <taxon>Chaetothyriales</taxon>
        <taxon>Herpotrichiellaceae</taxon>
        <taxon>Capronia</taxon>
    </lineage>
</organism>
<dbReference type="AlphaFoldDB" id="W9Y0C5"/>
<sequence length="283" mass="31882">MAFSLPVRIATPPSLILDPIFSLLYEDNEASLTHFITNKSPLPLGGVINDPAVMDYLLSREPGPKVEYKNLRPALAVLRPFLSVSLYGKKLMAFYKQLLQLQGRWAIAAAEMVTFDVYVKFYITLFIDHSDKKLADHVFKVVPGAAYSIATYTAGSREQFNLMVKAEKERLIKNTRAAAAKLFDFKVSKDFFQQHGKLVAAIEHSEKKLKDCREKTIRRKREAAHRRAAMVAAAQERNEAALHRQMGMSGLTAHVPHVEDSVVDWTEEITKECFSSKEKPVSA</sequence>
<reference evidence="1 2" key="1">
    <citation type="submission" date="2013-03" db="EMBL/GenBank/DDBJ databases">
        <title>The Genome Sequence of Capronia coronata CBS 617.96.</title>
        <authorList>
            <consortium name="The Broad Institute Genomics Platform"/>
            <person name="Cuomo C."/>
            <person name="de Hoog S."/>
            <person name="Gorbushina A."/>
            <person name="Walker B."/>
            <person name="Young S.K."/>
            <person name="Zeng Q."/>
            <person name="Gargeya S."/>
            <person name="Fitzgerald M."/>
            <person name="Haas B."/>
            <person name="Abouelleil A."/>
            <person name="Allen A.W."/>
            <person name="Alvarado L."/>
            <person name="Arachchi H.M."/>
            <person name="Berlin A.M."/>
            <person name="Chapman S.B."/>
            <person name="Gainer-Dewar J."/>
            <person name="Goldberg J."/>
            <person name="Griggs A."/>
            <person name="Gujja S."/>
            <person name="Hansen M."/>
            <person name="Howarth C."/>
            <person name="Imamovic A."/>
            <person name="Ireland A."/>
            <person name="Larimer J."/>
            <person name="McCowan C."/>
            <person name="Murphy C."/>
            <person name="Pearson M."/>
            <person name="Poon T.W."/>
            <person name="Priest M."/>
            <person name="Roberts A."/>
            <person name="Saif S."/>
            <person name="Shea T."/>
            <person name="Sisk P."/>
            <person name="Sykes S."/>
            <person name="Wortman J."/>
            <person name="Nusbaum C."/>
            <person name="Birren B."/>
        </authorList>
    </citation>
    <scope>NUCLEOTIDE SEQUENCE [LARGE SCALE GENOMIC DNA]</scope>
    <source>
        <strain evidence="1 2">CBS 617.96</strain>
    </source>
</reference>
<dbReference type="EMBL" id="AMWN01000006">
    <property type="protein sequence ID" value="EXJ83085.1"/>
    <property type="molecule type" value="Genomic_DNA"/>
</dbReference>
<keyword evidence="2" id="KW-1185">Reference proteome</keyword>
<gene>
    <name evidence="1" type="ORF">A1O1_06703</name>
</gene>
<evidence type="ECO:0000313" key="1">
    <source>
        <dbReference type="EMBL" id="EXJ83085.1"/>
    </source>
</evidence>
<dbReference type="RefSeq" id="XP_007725771.1">
    <property type="nucleotide sequence ID" value="XM_007727581.1"/>
</dbReference>
<dbReference type="OrthoDB" id="4150779at2759"/>
<proteinExistence type="predicted"/>
<protein>
    <submittedName>
        <fullName evidence="1">Uncharacterized protein</fullName>
    </submittedName>
</protein>